<evidence type="ECO:0000259" key="1">
    <source>
        <dbReference type="Pfam" id="PF03372"/>
    </source>
</evidence>
<keyword evidence="3" id="KW-1185">Reference proteome</keyword>
<reference evidence="3" key="1">
    <citation type="journal article" date="2019" name="Int. J. Syst. Evol. Microbiol.">
        <title>The Global Catalogue of Microorganisms (GCM) 10K type strain sequencing project: providing services to taxonomists for standard genome sequencing and annotation.</title>
        <authorList>
            <consortium name="The Broad Institute Genomics Platform"/>
            <consortium name="The Broad Institute Genome Sequencing Center for Infectious Disease"/>
            <person name="Wu L."/>
            <person name="Ma J."/>
        </authorList>
    </citation>
    <scope>NUCLEOTIDE SEQUENCE [LARGE SCALE GENOMIC DNA]</scope>
    <source>
        <strain evidence="3">NBRC 108894</strain>
    </source>
</reference>
<dbReference type="RefSeq" id="WP_284253809.1">
    <property type="nucleotide sequence ID" value="NZ_BAAAQO010000002.1"/>
</dbReference>
<dbReference type="InterPro" id="IPR005135">
    <property type="entry name" value="Endo/exonuclease/phosphatase"/>
</dbReference>
<sequence length="239" mass="25881">MGTVAGIESPPASAPLAVITYNLWQGRAQHELPSLVQAHDPDVLCVQEARASALPHRLGGMRLAVATSRNRLGVALYVRSDRLDIEESRTVQLTTSRHDRLVGGTDHRLAATRVRDSATGRGLVLGSFHATPFTDSNAARRRQVDDAHAALKQLGSGAPSIMAGDYNHPILLSMLRHHLGRQGFTMARTAGSTYRKEGNIMRGKFDVASVLGFEVTEAMTLPQGGSDHLPVLFRMRYAG</sequence>
<dbReference type="Proteomes" id="UP001157034">
    <property type="component" value="Unassembled WGS sequence"/>
</dbReference>
<gene>
    <name evidence="2" type="ORF">GCM10025881_17680</name>
</gene>
<dbReference type="InterPro" id="IPR036691">
    <property type="entry name" value="Endo/exonu/phosph_ase_sf"/>
</dbReference>
<comment type="caution">
    <text evidence="2">The sequence shown here is derived from an EMBL/GenBank/DDBJ whole genome shotgun (WGS) entry which is preliminary data.</text>
</comment>
<evidence type="ECO:0000313" key="3">
    <source>
        <dbReference type="Proteomes" id="UP001157034"/>
    </source>
</evidence>
<accession>A0ABQ6K684</accession>
<dbReference type="EMBL" id="BSVB01000001">
    <property type="protein sequence ID" value="GMA94944.1"/>
    <property type="molecule type" value="Genomic_DNA"/>
</dbReference>
<protein>
    <recommendedName>
        <fullName evidence="1">Endonuclease/exonuclease/phosphatase domain-containing protein</fullName>
    </recommendedName>
</protein>
<proteinExistence type="predicted"/>
<evidence type="ECO:0000313" key="2">
    <source>
        <dbReference type="EMBL" id="GMA94944.1"/>
    </source>
</evidence>
<dbReference type="Gene3D" id="3.60.10.10">
    <property type="entry name" value="Endonuclease/exonuclease/phosphatase"/>
    <property type="match status" value="1"/>
</dbReference>
<organism evidence="2 3">
    <name type="scientific">Pseudolysinimonas kribbensis</name>
    <dbReference type="NCBI Taxonomy" id="433641"/>
    <lineage>
        <taxon>Bacteria</taxon>
        <taxon>Bacillati</taxon>
        <taxon>Actinomycetota</taxon>
        <taxon>Actinomycetes</taxon>
        <taxon>Micrococcales</taxon>
        <taxon>Microbacteriaceae</taxon>
        <taxon>Pseudolysinimonas</taxon>
    </lineage>
</organism>
<name>A0ABQ6K684_9MICO</name>
<dbReference type="Pfam" id="PF03372">
    <property type="entry name" value="Exo_endo_phos"/>
    <property type="match status" value="1"/>
</dbReference>
<feature type="domain" description="Endonuclease/exonuclease/phosphatase" evidence="1">
    <location>
        <begin position="19"/>
        <end position="185"/>
    </location>
</feature>
<dbReference type="SUPFAM" id="SSF56219">
    <property type="entry name" value="DNase I-like"/>
    <property type="match status" value="1"/>
</dbReference>